<evidence type="ECO:0000256" key="3">
    <source>
        <dbReference type="ARBA" id="ARBA00022723"/>
    </source>
</evidence>
<dbReference type="Pfam" id="PF00127">
    <property type="entry name" value="Copper-bind"/>
    <property type="match status" value="1"/>
</dbReference>
<keyword evidence="2 8" id="KW-0349">Heme</keyword>
<dbReference type="GO" id="GO:0020037">
    <property type="term" value="F:heme binding"/>
    <property type="evidence" value="ECO:0007669"/>
    <property type="project" value="InterPro"/>
</dbReference>
<keyword evidence="7" id="KW-0186">Copper</keyword>
<evidence type="ECO:0000313" key="11">
    <source>
        <dbReference type="Proteomes" id="UP000236884"/>
    </source>
</evidence>
<reference evidence="10 11" key="1">
    <citation type="submission" date="2015-08" db="EMBL/GenBank/DDBJ databases">
        <title>Investigation of the bacterial diversity of lava forest soil.</title>
        <authorList>
            <person name="Lee J.S."/>
        </authorList>
    </citation>
    <scope>NUCLEOTIDE SEQUENCE [LARGE SCALE GENOMIC DNA]</scope>
    <source>
        <strain evidence="10 11">GJW-30</strain>
    </source>
</reference>
<evidence type="ECO:0000256" key="4">
    <source>
        <dbReference type="ARBA" id="ARBA00022729"/>
    </source>
</evidence>
<dbReference type="GO" id="GO:0030313">
    <property type="term" value="C:cell envelope"/>
    <property type="evidence" value="ECO:0007669"/>
    <property type="project" value="UniProtKB-SubCell"/>
</dbReference>
<dbReference type="OrthoDB" id="9805202at2"/>
<keyword evidence="11" id="KW-1185">Reference proteome</keyword>
<feature type="domain" description="Cytochrome c" evidence="9">
    <location>
        <begin position="65"/>
        <end position="199"/>
    </location>
</feature>
<dbReference type="SUPFAM" id="SSF49503">
    <property type="entry name" value="Cupredoxins"/>
    <property type="match status" value="1"/>
</dbReference>
<dbReference type="GO" id="GO:0004130">
    <property type="term" value="F:cytochrome-c peroxidase activity"/>
    <property type="evidence" value="ECO:0007669"/>
    <property type="project" value="UniProtKB-EC"/>
</dbReference>
<dbReference type="EC" id="1.11.1.5" evidence="10"/>
<dbReference type="GO" id="GO:0009055">
    <property type="term" value="F:electron transfer activity"/>
    <property type="evidence" value="ECO:0007669"/>
    <property type="project" value="InterPro"/>
</dbReference>
<dbReference type="AlphaFoldDB" id="A0A0S3PZ30"/>
<organism evidence="10 11">
    <name type="scientific">Variibacter gotjawalensis</name>
    <dbReference type="NCBI Taxonomy" id="1333996"/>
    <lineage>
        <taxon>Bacteria</taxon>
        <taxon>Pseudomonadati</taxon>
        <taxon>Pseudomonadota</taxon>
        <taxon>Alphaproteobacteria</taxon>
        <taxon>Hyphomicrobiales</taxon>
        <taxon>Nitrobacteraceae</taxon>
        <taxon>Variibacter</taxon>
    </lineage>
</organism>
<dbReference type="InterPro" id="IPR000923">
    <property type="entry name" value="BlueCu_1"/>
</dbReference>
<evidence type="ECO:0000256" key="8">
    <source>
        <dbReference type="PROSITE-ProRule" id="PRU00433"/>
    </source>
</evidence>
<evidence type="ECO:0000256" key="1">
    <source>
        <dbReference type="ARBA" id="ARBA00004196"/>
    </source>
</evidence>
<evidence type="ECO:0000259" key="9">
    <source>
        <dbReference type="PROSITE" id="PS51007"/>
    </source>
</evidence>
<dbReference type="SUPFAM" id="SSF46626">
    <property type="entry name" value="Cytochrome c"/>
    <property type="match status" value="2"/>
</dbReference>
<dbReference type="EMBL" id="AP014946">
    <property type="protein sequence ID" value="BAT61166.1"/>
    <property type="molecule type" value="Genomic_DNA"/>
</dbReference>
<evidence type="ECO:0000313" key="10">
    <source>
        <dbReference type="EMBL" id="BAT61166.1"/>
    </source>
</evidence>
<dbReference type="InterPro" id="IPR008972">
    <property type="entry name" value="Cupredoxin"/>
</dbReference>
<dbReference type="Gene3D" id="2.60.40.420">
    <property type="entry name" value="Cupredoxins - blue copper proteins"/>
    <property type="match status" value="1"/>
</dbReference>
<keyword evidence="10" id="KW-0575">Peroxidase</keyword>
<dbReference type="RefSeq" id="WP_096357897.1">
    <property type="nucleotide sequence ID" value="NZ_AP014946.1"/>
</dbReference>
<dbReference type="GO" id="GO:0005507">
    <property type="term" value="F:copper ion binding"/>
    <property type="evidence" value="ECO:0007669"/>
    <property type="project" value="InterPro"/>
</dbReference>
<sequence length="446" mass="48424">MPRRSLILQLAAAFGLGAVTALGLALGGVLPADAKPPADALARLKARFVKPDTIPFPSNNAYSAEKRALGEKLFHETRLSGTGAMSCATCHQQALGFADGKVRSPGHDGARLQRHTPTLWNLAWGVDYFWDGRARSLEEQVIAPIESRDEMAMPIGTALATIEKDDAYVKAFAAAFPEEPRVSRENLQKALATYVRTFASPPTRFDRWIAGDANALTADEAAGFQVFAGKAKCANCHSGFAFTDEAFHDIGLPGRDRGRGAVLRLAAADHAFKTPGLREVARSAPYMHDGSLASLEDVVNHYESGIVKRKSLSRDLQRGLKLTPVERGQLIAFLKSLSNEDAPNLPASIQPAPSAVEVVAARTHTVTQDDKQFQPGRISIRKGERAWIVNNDTRTHNVRIFDPKLNFDSGAQEPGETVQIAFPVTGSFLVFCGIHPKMELRVEVEP</sequence>
<keyword evidence="3 8" id="KW-0479">Metal-binding</keyword>
<dbReference type="InterPro" id="IPR009056">
    <property type="entry name" value="Cyt_c-like_dom"/>
</dbReference>
<gene>
    <name evidence="10" type="primary">ccpA_1</name>
    <name evidence="10" type="ORF">GJW-30_1_03723</name>
</gene>
<evidence type="ECO:0000256" key="5">
    <source>
        <dbReference type="ARBA" id="ARBA00023002"/>
    </source>
</evidence>
<dbReference type="PROSITE" id="PS51007">
    <property type="entry name" value="CYTC"/>
    <property type="match status" value="2"/>
</dbReference>
<dbReference type="InterPro" id="IPR004852">
    <property type="entry name" value="Di-haem_cyt_c_peroxidsae"/>
</dbReference>
<dbReference type="PANTHER" id="PTHR30600:SF10">
    <property type="entry name" value="BLL6722 PROTEIN"/>
    <property type="match status" value="1"/>
</dbReference>
<dbReference type="InterPro" id="IPR051395">
    <property type="entry name" value="Cytochrome_c_Peroxidase/MauG"/>
</dbReference>
<dbReference type="InterPro" id="IPR036909">
    <property type="entry name" value="Cyt_c-like_dom_sf"/>
</dbReference>
<dbReference type="PANTHER" id="PTHR30600">
    <property type="entry name" value="CYTOCHROME C PEROXIDASE-RELATED"/>
    <property type="match status" value="1"/>
</dbReference>
<evidence type="ECO:0000256" key="6">
    <source>
        <dbReference type="ARBA" id="ARBA00023004"/>
    </source>
</evidence>
<comment type="subcellular location">
    <subcellularLocation>
        <location evidence="1">Cell envelope</location>
    </subcellularLocation>
</comment>
<protein>
    <submittedName>
        <fullName evidence="10">Cytochrome c551 peroxidase</fullName>
        <ecNumber evidence="10">1.11.1.5</ecNumber>
    </submittedName>
</protein>
<feature type="domain" description="Cytochrome c" evidence="9">
    <location>
        <begin position="218"/>
        <end position="353"/>
    </location>
</feature>
<evidence type="ECO:0000256" key="2">
    <source>
        <dbReference type="ARBA" id="ARBA00022617"/>
    </source>
</evidence>
<dbReference type="Proteomes" id="UP000236884">
    <property type="component" value="Chromosome"/>
</dbReference>
<keyword evidence="4" id="KW-0732">Signal</keyword>
<dbReference type="Pfam" id="PF03150">
    <property type="entry name" value="CCP_MauG"/>
    <property type="match status" value="1"/>
</dbReference>
<keyword evidence="6 8" id="KW-0408">Iron</keyword>
<keyword evidence="5 10" id="KW-0560">Oxidoreductase</keyword>
<accession>A0A0S3PZ30</accession>
<proteinExistence type="predicted"/>
<evidence type="ECO:0000256" key="7">
    <source>
        <dbReference type="ARBA" id="ARBA00023008"/>
    </source>
</evidence>
<dbReference type="Gene3D" id="1.10.760.10">
    <property type="entry name" value="Cytochrome c-like domain"/>
    <property type="match status" value="2"/>
</dbReference>
<dbReference type="KEGG" id="vgo:GJW-30_1_03723"/>
<name>A0A0S3PZ30_9BRAD</name>